<feature type="transmembrane region" description="Helical" evidence="3">
    <location>
        <begin position="832"/>
        <end position="858"/>
    </location>
</feature>
<dbReference type="KEGG" id="lak:106170268"/>
<evidence type="ECO:0000256" key="1">
    <source>
        <dbReference type="ARBA" id="ARBA00023157"/>
    </source>
</evidence>
<dbReference type="InterPro" id="IPR018378">
    <property type="entry name" value="C-type_lectin_CS"/>
</dbReference>
<feature type="domain" description="C-type lectin" evidence="5">
    <location>
        <begin position="214"/>
        <end position="334"/>
    </location>
</feature>
<keyword evidence="6" id="KW-1185">Reference proteome</keyword>
<keyword evidence="1" id="KW-1015">Disulfide bond</keyword>
<keyword evidence="3" id="KW-0812">Transmembrane</keyword>
<dbReference type="RefSeq" id="XP_013405517.2">
    <property type="nucleotide sequence ID" value="XM_013550063.2"/>
</dbReference>
<dbReference type="SUPFAM" id="SSF56436">
    <property type="entry name" value="C-type lectin-like"/>
    <property type="match status" value="5"/>
</dbReference>
<dbReference type="PROSITE" id="PS00615">
    <property type="entry name" value="C_TYPE_LECTIN_1"/>
    <property type="match status" value="2"/>
</dbReference>
<evidence type="ECO:0000259" key="5">
    <source>
        <dbReference type="PROSITE" id="PS50041"/>
    </source>
</evidence>
<dbReference type="PROSITE" id="PS50041">
    <property type="entry name" value="C_TYPE_LECTIN_2"/>
    <property type="match status" value="5"/>
</dbReference>
<feature type="chain" id="PRO_5015171111" evidence="4">
    <location>
        <begin position="17"/>
        <end position="892"/>
    </location>
</feature>
<name>A0A1S3J509_LINAN</name>
<reference evidence="7" key="1">
    <citation type="submission" date="2025-08" db="UniProtKB">
        <authorList>
            <consortium name="RefSeq"/>
        </authorList>
    </citation>
    <scope>IDENTIFICATION</scope>
    <source>
        <tissue evidence="7">Gonads</tissue>
    </source>
</reference>
<evidence type="ECO:0000313" key="6">
    <source>
        <dbReference type="Proteomes" id="UP000085678"/>
    </source>
</evidence>
<evidence type="ECO:0000256" key="2">
    <source>
        <dbReference type="SAM" id="MobiDB-lite"/>
    </source>
</evidence>
<feature type="domain" description="C-type lectin" evidence="5">
    <location>
        <begin position="64"/>
        <end position="185"/>
    </location>
</feature>
<sequence>MMGYLIYCYYLLFAIAFVFQGKFASSGNVGIPSDHGLRLAVGNASSTTTPMALECPKVYGWKEVGDFCYKRERMYGDNKLTWFEARDFCRAIGGDLASFHSIEQFGNGTDVTSYTNSYDLYWIGLSMPDQSGRYAWSDNSIVDFTNWGKGEPNDVNGQEKCVLFNRHGGKWNDANCYSRRSVLCQLKKGDPLLSTARTVSPTPNPHCDPTWHSYGEYCYFLSPKYGVDATKSWYEAREYCMQNAGDLVSIHNTNESNFLVQQIGKTSVYKYWIGLNELDLESYKWSDGTVTDFIAWGPDEPNDYNGGQKCVDIVTDSGHWNDDNCGERVNFICKKHRDSRTTVTPSPTPTIQGGCPPGFQGVGNRCYKAFGDRSDPRSLKNWTEAVDECSALNKKYTLASITNHIEEAFVTTLMTGKTVNFWIGLNKILRHFQWVDNSHVDFVSWDHGEPNGASSGDDKADCTSVVSSGTGAGRWRDEKCKLRMGYICQTWRDSSLSTQTTTQTTSSCPSGYESFRDACYQITTVSTWEEAKQYCERQQDTLVSILDSFEQAFVTLKAHRETPWPLWLGLYRKQLTYKWVDGWPVDFALWARGEPLRAGTEGCVALLPNGRWYDFTCNTTFRGMCKKTSAVPPTTLADPPGKCPDETSWFPFGSNCYLLKEAYVSWPDANFECYKRGATLAAITSQEENDFLVKTLRQERIQERNLWIGLVRKLGDSFGWYDNTVVNYMNWDSGEPAMENYKECTSFHPGNGGWSTSRCSYIKGYICKVAKVPYTTTSALPTLWPRLMSSTTASSTTSTAARSTRSKGRGTPRPIPIRGSYASDQTSDNGLIAGYIGGLVVMGLIIGILIGLIGVLAYMQRRGTTEAMIFFKPKEDTVCLGDPEDANKEQSV</sequence>
<proteinExistence type="predicted"/>
<keyword evidence="4" id="KW-0732">Signal</keyword>
<feature type="compositionally biased region" description="Low complexity" evidence="2">
    <location>
        <begin position="791"/>
        <end position="803"/>
    </location>
</feature>
<dbReference type="InterPro" id="IPR050111">
    <property type="entry name" value="C-type_lectin/snaclec_domain"/>
</dbReference>
<feature type="domain" description="C-type lectin" evidence="5">
    <location>
        <begin position="515"/>
        <end position="626"/>
    </location>
</feature>
<dbReference type="CDD" id="cd00037">
    <property type="entry name" value="CLECT"/>
    <property type="match status" value="4"/>
</dbReference>
<dbReference type="AlphaFoldDB" id="A0A1S3J509"/>
<feature type="domain" description="C-type lectin" evidence="5">
    <location>
        <begin position="652"/>
        <end position="768"/>
    </location>
</feature>
<keyword evidence="3" id="KW-1133">Transmembrane helix</keyword>
<feature type="region of interest" description="Disordered" evidence="2">
    <location>
        <begin position="791"/>
        <end position="822"/>
    </location>
</feature>
<dbReference type="InterPro" id="IPR016187">
    <property type="entry name" value="CTDL_fold"/>
</dbReference>
<dbReference type="FunFam" id="3.10.100.10:FF:000031">
    <property type="entry name" value="macrophage mannose receptor 1"/>
    <property type="match status" value="1"/>
</dbReference>
<dbReference type="PANTHER" id="PTHR22803">
    <property type="entry name" value="MANNOSE, PHOSPHOLIPASE, LECTIN RECEPTOR RELATED"/>
    <property type="match status" value="1"/>
</dbReference>
<keyword evidence="3" id="KW-0472">Membrane</keyword>
<dbReference type="InterPro" id="IPR016186">
    <property type="entry name" value="C-type_lectin-like/link_sf"/>
</dbReference>
<dbReference type="InParanoid" id="A0A1S3J509"/>
<feature type="domain" description="C-type lectin" evidence="5">
    <location>
        <begin position="362"/>
        <end position="489"/>
    </location>
</feature>
<dbReference type="Pfam" id="PF00059">
    <property type="entry name" value="Lectin_C"/>
    <property type="match status" value="5"/>
</dbReference>
<evidence type="ECO:0000313" key="7">
    <source>
        <dbReference type="RefSeq" id="XP_013405517.2"/>
    </source>
</evidence>
<dbReference type="Gene3D" id="3.10.100.10">
    <property type="entry name" value="Mannose-Binding Protein A, subunit A"/>
    <property type="match status" value="5"/>
</dbReference>
<organism evidence="6 7">
    <name type="scientific">Lingula anatina</name>
    <name type="common">Brachiopod</name>
    <name type="synonym">Lingula unguis</name>
    <dbReference type="NCBI Taxonomy" id="7574"/>
    <lineage>
        <taxon>Eukaryota</taxon>
        <taxon>Metazoa</taxon>
        <taxon>Spiralia</taxon>
        <taxon>Lophotrochozoa</taxon>
        <taxon>Brachiopoda</taxon>
        <taxon>Linguliformea</taxon>
        <taxon>Lingulata</taxon>
        <taxon>Lingulida</taxon>
        <taxon>Linguloidea</taxon>
        <taxon>Lingulidae</taxon>
        <taxon>Lingula</taxon>
    </lineage>
</organism>
<evidence type="ECO:0000256" key="3">
    <source>
        <dbReference type="SAM" id="Phobius"/>
    </source>
</evidence>
<accession>A0A1S3J509</accession>
<gene>
    <name evidence="7" type="primary">LOC106170268</name>
</gene>
<feature type="signal peptide" evidence="4">
    <location>
        <begin position="1"/>
        <end position="16"/>
    </location>
</feature>
<dbReference type="OrthoDB" id="6285323at2759"/>
<protein>
    <submittedName>
        <fullName evidence="7">Macrophage mannose receptor 1-like</fullName>
    </submittedName>
</protein>
<dbReference type="SMART" id="SM00034">
    <property type="entry name" value="CLECT"/>
    <property type="match status" value="5"/>
</dbReference>
<dbReference type="GeneID" id="106170268"/>
<dbReference type="Proteomes" id="UP000085678">
    <property type="component" value="Unplaced"/>
</dbReference>
<evidence type="ECO:0000256" key="4">
    <source>
        <dbReference type="SAM" id="SignalP"/>
    </source>
</evidence>
<dbReference type="InterPro" id="IPR001304">
    <property type="entry name" value="C-type_lectin-like"/>
</dbReference>